<dbReference type="Pfam" id="PF19924">
    <property type="entry name" value="DUF6387"/>
    <property type="match status" value="1"/>
</dbReference>
<organism evidence="1 2">
    <name type="scientific">Pandoraea captiosa</name>
    <dbReference type="NCBI Taxonomy" id="2508302"/>
    <lineage>
        <taxon>Bacteria</taxon>
        <taxon>Pseudomonadati</taxon>
        <taxon>Pseudomonadota</taxon>
        <taxon>Betaproteobacteria</taxon>
        <taxon>Burkholderiales</taxon>
        <taxon>Burkholderiaceae</taxon>
        <taxon>Pandoraea</taxon>
    </lineage>
</organism>
<dbReference type="InterPro" id="IPR045664">
    <property type="entry name" value="DUF6387"/>
</dbReference>
<dbReference type="EMBL" id="CABPSQ010000008">
    <property type="protein sequence ID" value="VVE71623.1"/>
    <property type="molecule type" value="Genomic_DNA"/>
</dbReference>
<keyword evidence="2" id="KW-1185">Reference proteome</keyword>
<dbReference type="RefSeq" id="WP_150626726.1">
    <property type="nucleotide sequence ID" value="NZ_CABPSQ010000008.1"/>
</dbReference>
<evidence type="ECO:0000313" key="1">
    <source>
        <dbReference type="EMBL" id="VVE71623.1"/>
    </source>
</evidence>
<sequence>MSELLIQDSDLDGFALEKYLELEHFTYTQWRDLILHRALLWDLASEWKEQFKGGADPISSHWESVRLDANERGLGDAWTTAKSRFSLDALRTQIAAIVTALLHSPLHQAFTLPEYVESGNLLATASIRLRPQPYAGDAPLRPDEFNAALFGALDDVPLAQAFESTSEPHRVLLEVDVDVPNEQLVADFRRWLRAWRQVTGGRDTGIRKIHSPDWIKTSIGRWLDDGLVAYIDLKVVSKFLRRDFPKGRLARALGFDEYQWDSAEERLENYVQEFFGPTMRDWMYFLSFDEEWRVGAKKRT</sequence>
<accession>A0A5E5AGK2</accession>
<dbReference type="AlphaFoldDB" id="A0A5E5AGK2"/>
<reference evidence="1 2" key="1">
    <citation type="submission" date="2019-08" db="EMBL/GenBank/DDBJ databases">
        <authorList>
            <person name="Peeters C."/>
        </authorList>
    </citation>
    <scope>NUCLEOTIDE SEQUENCE [LARGE SCALE GENOMIC DNA]</scope>
    <source>
        <strain evidence="1 2">LMG 31118</strain>
    </source>
</reference>
<proteinExistence type="predicted"/>
<name>A0A5E5AGK2_9BURK</name>
<dbReference type="Proteomes" id="UP000414136">
    <property type="component" value="Unassembled WGS sequence"/>
</dbReference>
<protein>
    <submittedName>
        <fullName evidence="1">Uncharacterized protein</fullName>
    </submittedName>
</protein>
<evidence type="ECO:0000313" key="2">
    <source>
        <dbReference type="Proteomes" id="UP000414136"/>
    </source>
</evidence>
<gene>
    <name evidence="1" type="ORF">PCA31118_03926</name>
</gene>